<reference evidence="3" key="2">
    <citation type="submission" date="2023-01" db="EMBL/GenBank/DDBJ databases">
        <title>Draft genome sequence of Paraferrimonas sedimenticola strain NBRC 101628.</title>
        <authorList>
            <person name="Sun Q."/>
            <person name="Mori K."/>
        </authorList>
    </citation>
    <scope>NUCLEOTIDE SEQUENCE</scope>
    <source>
        <strain evidence="3">NBRC 101628</strain>
    </source>
</reference>
<organism evidence="3 4">
    <name type="scientific">Paraferrimonas sedimenticola</name>
    <dbReference type="NCBI Taxonomy" id="375674"/>
    <lineage>
        <taxon>Bacteria</taxon>
        <taxon>Pseudomonadati</taxon>
        <taxon>Pseudomonadota</taxon>
        <taxon>Gammaproteobacteria</taxon>
        <taxon>Alteromonadales</taxon>
        <taxon>Ferrimonadaceae</taxon>
        <taxon>Paraferrimonas</taxon>
    </lineage>
</organism>
<dbReference type="Proteomes" id="UP001161422">
    <property type="component" value="Unassembled WGS sequence"/>
</dbReference>
<sequence length="305" mass="33088">MRFDGQTAIVTGAARGLGRAYALALAERGAKVALIDNGCDADGQGESDEALQEVASLIHHLGGEAMTFVVDVADEMDIDGTVKFVVEQWGRLDIVVCSAGYQMHKSLIDTSHSEWQRMFSVEVDSVFHLAKRAWPLFQAQGGGRIIVATSATGFYGEAGHVPHSSAKMALYGMVNSLAREGEADNIRVNSLCPVANTRLTQEHYKPELKQIAQPQRVTPGLVLLASDSAPNGKHLLVAGGQFSLAQVYESKGVLLDEEEANPETLLRNWPSLEQSAPLKPYRSVTDYLVQLTQRLKKASKPLLFG</sequence>
<dbReference type="AlphaFoldDB" id="A0AA37VS51"/>
<dbReference type="GO" id="GO:0016491">
    <property type="term" value="F:oxidoreductase activity"/>
    <property type="evidence" value="ECO:0007669"/>
    <property type="project" value="UniProtKB-KW"/>
</dbReference>
<keyword evidence="4" id="KW-1185">Reference proteome</keyword>
<gene>
    <name evidence="3" type="ORF">GCM10007895_00400</name>
</gene>
<evidence type="ECO:0000256" key="1">
    <source>
        <dbReference type="ARBA" id="ARBA00006484"/>
    </source>
</evidence>
<dbReference type="SUPFAM" id="SSF51735">
    <property type="entry name" value="NAD(P)-binding Rossmann-fold domains"/>
    <property type="match status" value="1"/>
</dbReference>
<dbReference type="InterPro" id="IPR051687">
    <property type="entry name" value="Peroxisomal_Beta-Oxidation"/>
</dbReference>
<dbReference type="EMBL" id="BSNC01000001">
    <property type="protein sequence ID" value="GLP94734.1"/>
    <property type="molecule type" value="Genomic_DNA"/>
</dbReference>
<name>A0AA37VS51_9GAMM</name>
<protein>
    <submittedName>
        <fullName evidence="3">3-oxoacyl-ACP reductase</fullName>
    </submittedName>
</protein>
<evidence type="ECO:0000313" key="4">
    <source>
        <dbReference type="Proteomes" id="UP001161422"/>
    </source>
</evidence>
<dbReference type="PANTHER" id="PTHR45024">
    <property type="entry name" value="DEHYDROGENASES, SHORT CHAIN"/>
    <property type="match status" value="1"/>
</dbReference>
<accession>A0AA37VS51</accession>
<dbReference type="RefSeq" id="WP_095506105.1">
    <property type="nucleotide sequence ID" value="NZ_BSNC01000001.1"/>
</dbReference>
<evidence type="ECO:0000256" key="2">
    <source>
        <dbReference type="ARBA" id="ARBA00023002"/>
    </source>
</evidence>
<dbReference type="PRINTS" id="PR00081">
    <property type="entry name" value="GDHRDH"/>
</dbReference>
<dbReference type="InterPro" id="IPR002347">
    <property type="entry name" value="SDR_fam"/>
</dbReference>
<keyword evidence="2" id="KW-0560">Oxidoreductase</keyword>
<dbReference type="InterPro" id="IPR036291">
    <property type="entry name" value="NAD(P)-bd_dom_sf"/>
</dbReference>
<comment type="caution">
    <text evidence="3">The sequence shown here is derived from an EMBL/GenBank/DDBJ whole genome shotgun (WGS) entry which is preliminary data.</text>
</comment>
<reference evidence="3" key="1">
    <citation type="journal article" date="2014" name="Int. J. Syst. Evol. Microbiol.">
        <title>Complete genome sequence of Corynebacterium casei LMG S-19264T (=DSM 44701T), isolated from a smear-ripened cheese.</title>
        <authorList>
            <consortium name="US DOE Joint Genome Institute (JGI-PGF)"/>
            <person name="Walter F."/>
            <person name="Albersmeier A."/>
            <person name="Kalinowski J."/>
            <person name="Ruckert C."/>
        </authorList>
    </citation>
    <scope>NUCLEOTIDE SEQUENCE</scope>
    <source>
        <strain evidence="3">NBRC 101628</strain>
    </source>
</reference>
<comment type="similarity">
    <text evidence="1">Belongs to the short-chain dehydrogenases/reductases (SDR) family.</text>
</comment>
<evidence type="ECO:0000313" key="3">
    <source>
        <dbReference type="EMBL" id="GLP94734.1"/>
    </source>
</evidence>
<dbReference type="Gene3D" id="3.40.50.720">
    <property type="entry name" value="NAD(P)-binding Rossmann-like Domain"/>
    <property type="match status" value="1"/>
</dbReference>
<dbReference type="PANTHER" id="PTHR45024:SF2">
    <property type="entry name" value="SCP2 DOMAIN-CONTAINING PROTEIN"/>
    <property type="match status" value="1"/>
</dbReference>
<dbReference type="Pfam" id="PF00106">
    <property type="entry name" value="adh_short"/>
    <property type="match status" value="1"/>
</dbReference>
<proteinExistence type="inferred from homology"/>